<feature type="transmembrane region" description="Helical" evidence="8">
    <location>
        <begin position="102"/>
        <end position="120"/>
    </location>
</feature>
<dbReference type="EMBL" id="CP008947">
    <property type="protein sequence ID" value="AII05309.1"/>
    <property type="molecule type" value="Genomic_DNA"/>
</dbReference>
<evidence type="ECO:0000259" key="9">
    <source>
        <dbReference type="Pfam" id="PF02397"/>
    </source>
</evidence>
<dbReference type="SUPFAM" id="SSF51735">
    <property type="entry name" value="NAD(P)-binding Rossmann-fold domains"/>
    <property type="match status" value="1"/>
</dbReference>
<evidence type="ECO:0000256" key="4">
    <source>
        <dbReference type="ARBA" id="ARBA00022692"/>
    </source>
</evidence>
<evidence type="ECO:0000256" key="7">
    <source>
        <dbReference type="SAM" id="MobiDB-lite"/>
    </source>
</evidence>
<feature type="transmembrane region" description="Helical" evidence="8">
    <location>
        <begin position="301"/>
        <end position="323"/>
    </location>
</feature>
<feature type="region of interest" description="Disordered" evidence="7">
    <location>
        <begin position="11"/>
        <end position="30"/>
    </location>
</feature>
<dbReference type="InterPro" id="IPR036291">
    <property type="entry name" value="NAD(P)-bd_dom_sf"/>
</dbReference>
<dbReference type="Gene3D" id="3.40.50.720">
    <property type="entry name" value="NAD(P)-binding Rossmann-like Domain"/>
    <property type="match status" value="1"/>
</dbReference>
<organism evidence="10 11">
    <name type="scientific">Rhodococcus opacus</name>
    <name type="common">Nocardia opaca</name>
    <dbReference type="NCBI Taxonomy" id="37919"/>
    <lineage>
        <taxon>Bacteria</taxon>
        <taxon>Bacillati</taxon>
        <taxon>Actinomycetota</taxon>
        <taxon>Actinomycetes</taxon>
        <taxon>Mycobacteriales</taxon>
        <taxon>Nocardiaceae</taxon>
        <taxon>Rhodococcus</taxon>
    </lineage>
</organism>
<dbReference type="GO" id="GO:0016780">
    <property type="term" value="F:phosphotransferase activity, for other substituted phosphate groups"/>
    <property type="evidence" value="ECO:0007669"/>
    <property type="project" value="TreeGrafter"/>
</dbReference>
<keyword evidence="4 8" id="KW-0812">Transmembrane</keyword>
<evidence type="ECO:0000256" key="1">
    <source>
        <dbReference type="ARBA" id="ARBA00004141"/>
    </source>
</evidence>
<dbReference type="AlphaFoldDB" id="A0A076EPE7"/>
<dbReference type="GO" id="GO:0016020">
    <property type="term" value="C:membrane"/>
    <property type="evidence" value="ECO:0007669"/>
    <property type="project" value="UniProtKB-SubCell"/>
</dbReference>
<dbReference type="Pfam" id="PF13727">
    <property type="entry name" value="CoA_binding_3"/>
    <property type="match status" value="1"/>
</dbReference>
<dbReference type="NCBIfam" id="TIGR03025">
    <property type="entry name" value="EPS_sugtrans"/>
    <property type="match status" value="1"/>
</dbReference>
<reference evidence="10 11" key="1">
    <citation type="submission" date="2014-07" db="EMBL/GenBank/DDBJ databases">
        <title>Genome Sequence of Rhodococcus opacus Strain R7, a Biodegrader of Mono- and Polycyclic Aromatic Hydrocarbons.</title>
        <authorList>
            <person name="Di Gennaro P."/>
            <person name="Zampolli J."/>
            <person name="Presti I."/>
            <person name="Cappelletti M."/>
            <person name="D'Ursi P."/>
            <person name="Orro A."/>
            <person name="Mezzelani A."/>
            <person name="Milanesi L."/>
        </authorList>
    </citation>
    <scope>NUCLEOTIDE SEQUENCE [LARGE SCALE GENOMIC DNA]</scope>
    <source>
        <strain evidence="10 11">R7</strain>
    </source>
</reference>
<feature type="transmembrane region" description="Helical" evidence="8">
    <location>
        <begin position="73"/>
        <end position="90"/>
    </location>
</feature>
<dbReference type="InterPro" id="IPR003362">
    <property type="entry name" value="Bact_transf"/>
</dbReference>
<evidence type="ECO:0000256" key="5">
    <source>
        <dbReference type="ARBA" id="ARBA00022989"/>
    </source>
</evidence>
<dbReference type="PANTHER" id="PTHR30576:SF0">
    <property type="entry name" value="UNDECAPRENYL-PHOSPHATE N-ACETYLGALACTOSAMINYL 1-PHOSPHATE TRANSFERASE-RELATED"/>
    <property type="match status" value="1"/>
</dbReference>
<comment type="similarity">
    <text evidence="2">Belongs to the bacterial sugar transferase family.</text>
</comment>
<evidence type="ECO:0000313" key="11">
    <source>
        <dbReference type="Proteomes" id="UP000028488"/>
    </source>
</evidence>
<evidence type="ECO:0000256" key="2">
    <source>
        <dbReference type="ARBA" id="ARBA00006464"/>
    </source>
</evidence>
<evidence type="ECO:0000256" key="3">
    <source>
        <dbReference type="ARBA" id="ARBA00022679"/>
    </source>
</evidence>
<protein>
    <submittedName>
        <fullName evidence="10">UDP-phosphate galactose phosphotransferase</fullName>
    </submittedName>
</protein>
<dbReference type="Pfam" id="PF02397">
    <property type="entry name" value="Bac_transf"/>
    <property type="match status" value="1"/>
</dbReference>
<dbReference type="Proteomes" id="UP000028488">
    <property type="component" value="Chromosome"/>
</dbReference>
<evidence type="ECO:0000313" key="10">
    <source>
        <dbReference type="EMBL" id="AII05309.1"/>
    </source>
</evidence>
<feature type="domain" description="Bacterial sugar transferase" evidence="9">
    <location>
        <begin position="297"/>
        <end position="477"/>
    </location>
</feature>
<name>A0A076EPE7_RHOOP</name>
<gene>
    <name evidence="10" type="ORF">EP51_12050</name>
</gene>
<sequence>MTTSTRRILRIGPSYPRPPTTHTVRHSADTVPDSLQAPTRLLARRRAQAYLLLLATDFIVLSVVCSVTRIDRPAQSAAIIVAILALAGAYRPHLTLSLLDTLPRLALASTLAALATALVLTPNGTLVGAAKLAAVTLLAVVLSRNASYAVERFLRRKLRGGRRTVIIGGGPVAKILADSIVMEPSSGLQLIGLLDDSPHAETARNGTVPITPLRGNLRAYLTTHCIDTAVLAFPHAVDGAVIHALRECDRIDCEIFVVPRLWEMTAVTGDMEHIGTVPLKKFRRAAHRSFLWRVKLWMGRVLSAAMLVALAPTFLAIAVAVYLSDRSAPVLFRQKRVGLDDRVFELLKFRTMSPASDHESATHWCIAHDARIGHLGRILRATSLDELPQLWNVIRGDMTLVGPRPERPHFVDKFHATVPNYEARHRVPTGITGWAAVNGLRGDTSIGDRTRFDNYYIENWSMWFDVKVLLMTIVAVVRLGGK</sequence>
<accession>A0A076EPE7</accession>
<dbReference type="PANTHER" id="PTHR30576">
    <property type="entry name" value="COLANIC BIOSYNTHESIS UDP-GLUCOSE LIPID CARRIER TRANSFERASE"/>
    <property type="match status" value="1"/>
</dbReference>
<keyword evidence="3 10" id="KW-0808">Transferase</keyword>
<dbReference type="InterPro" id="IPR017475">
    <property type="entry name" value="EPS_sugar_tfrase"/>
</dbReference>
<keyword evidence="5 8" id="KW-1133">Transmembrane helix</keyword>
<comment type="subcellular location">
    <subcellularLocation>
        <location evidence="1">Membrane</location>
        <topology evidence="1">Multi-pass membrane protein</topology>
    </subcellularLocation>
</comment>
<dbReference type="eggNOG" id="COG2148">
    <property type="taxonomic scope" value="Bacteria"/>
</dbReference>
<evidence type="ECO:0000256" key="6">
    <source>
        <dbReference type="ARBA" id="ARBA00023136"/>
    </source>
</evidence>
<feature type="transmembrane region" description="Helical" evidence="8">
    <location>
        <begin position="49"/>
        <end position="67"/>
    </location>
</feature>
<evidence type="ECO:0000256" key="8">
    <source>
        <dbReference type="SAM" id="Phobius"/>
    </source>
</evidence>
<proteinExistence type="inferred from homology"/>
<feature type="transmembrane region" description="Helical" evidence="8">
    <location>
        <begin position="132"/>
        <end position="150"/>
    </location>
</feature>
<dbReference type="RefSeq" id="WP_128639336.1">
    <property type="nucleotide sequence ID" value="NZ_CP008947.1"/>
</dbReference>
<keyword evidence="6 8" id="KW-0472">Membrane</keyword>